<name>A0A417Y086_9ACTN</name>
<evidence type="ECO:0000313" key="2">
    <source>
        <dbReference type="Proteomes" id="UP000283644"/>
    </source>
</evidence>
<accession>A0A417Y086</accession>
<reference evidence="1 2" key="1">
    <citation type="submission" date="2018-09" db="EMBL/GenBank/DDBJ databases">
        <title>Genome sequencing of Nocardioides immobilis CCTCC AB 2017083 for comparison to Nocardioides silvaticus.</title>
        <authorList>
            <person name="Li C."/>
            <person name="Wang G."/>
        </authorList>
    </citation>
    <scope>NUCLEOTIDE SEQUENCE [LARGE SCALE GENOMIC DNA]</scope>
    <source>
        <strain evidence="1 2">CCTCC AB 2017083</strain>
    </source>
</reference>
<evidence type="ECO:0000313" key="1">
    <source>
        <dbReference type="EMBL" id="RHW25994.1"/>
    </source>
</evidence>
<dbReference type="Proteomes" id="UP000283644">
    <property type="component" value="Unassembled WGS sequence"/>
</dbReference>
<protein>
    <submittedName>
        <fullName evidence="1">Uncharacterized protein</fullName>
    </submittedName>
</protein>
<proteinExistence type="predicted"/>
<gene>
    <name evidence="1" type="ORF">D0Z08_16840</name>
</gene>
<keyword evidence="2" id="KW-1185">Reference proteome</keyword>
<dbReference type="AlphaFoldDB" id="A0A417Y086"/>
<organism evidence="1 2">
    <name type="scientific">Nocardioides immobilis</name>
    <dbReference type="NCBI Taxonomy" id="2049295"/>
    <lineage>
        <taxon>Bacteria</taxon>
        <taxon>Bacillati</taxon>
        <taxon>Actinomycetota</taxon>
        <taxon>Actinomycetes</taxon>
        <taxon>Propionibacteriales</taxon>
        <taxon>Nocardioidaceae</taxon>
        <taxon>Nocardioides</taxon>
    </lineage>
</organism>
<comment type="caution">
    <text evidence="1">The sequence shown here is derived from an EMBL/GenBank/DDBJ whole genome shotgun (WGS) entry which is preliminary data.</text>
</comment>
<dbReference type="OrthoDB" id="3690688at2"/>
<dbReference type="EMBL" id="QXGH01000020">
    <property type="protein sequence ID" value="RHW25994.1"/>
    <property type="molecule type" value="Genomic_DNA"/>
</dbReference>
<sequence length="300" mass="32888">MKSPDTTEATFSQRLADAIAVRDVSLVWLRDRLLDRGNPVSLSTLSYWRSGRRKPDGAASLAALAEIEDLLRLAPGSLEDSLGPPSRTIPVPEAEFPFDDDLVSTAAAETCAALRTRPTDDLREISTHVVVEVDDRGRIRQRRTRSVLQATSGVVSELIWIEVAPSRTDVVPVLTAAIGGRFVRSLRHSSGTVVGYLVEMERPLPGGSTAMLEFCVEYPEDYPSTSECTHAVARRTRESVIWVRFDPDRLPSWCEEFTVDDEEGTRALDVASGSTVHAVRTQFGPGTFGLRWGFDGGSSL</sequence>
<dbReference type="RefSeq" id="WP_118926406.1">
    <property type="nucleotide sequence ID" value="NZ_QXGH01000020.1"/>
</dbReference>